<organism evidence="7 8">
    <name type="scientific">Paenibacillus zeirhizosphaerae</name>
    <dbReference type="NCBI Taxonomy" id="2987519"/>
    <lineage>
        <taxon>Bacteria</taxon>
        <taxon>Bacillati</taxon>
        <taxon>Bacillota</taxon>
        <taxon>Bacilli</taxon>
        <taxon>Bacillales</taxon>
        <taxon>Paenibacillaceae</taxon>
        <taxon>Paenibacillus</taxon>
    </lineage>
</organism>
<evidence type="ECO:0000259" key="6">
    <source>
        <dbReference type="SMART" id="SM00232"/>
    </source>
</evidence>
<dbReference type="EMBL" id="JAPCKK010000016">
    <property type="protein sequence ID" value="MDP4097727.1"/>
    <property type="molecule type" value="Genomic_DNA"/>
</dbReference>
<dbReference type="Pfam" id="PF14464">
    <property type="entry name" value="Prok-JAB"/>
    <property type="match status" value="1"/>
</dbReference>
<reference evidence="7 8" key="1">
    <citation type="submission" date="2022-10" db="EMBL/GenBank/DDBJ databases">
        <title>Paenibacillus description and whole genome data of maize root bacterial community.</title>
        <authorList>
            <person name="Marton D."/>
            <person name="Farkas M."/>
            <person name="Cserhati M."/>
        </authorList>
    </citation>
    <scope>NUCLEOTIDE SEQUENCE [LARGE SCALE GENOMIC DNA]</scope>
    <source>
        <strain evidence="7 8">P96</strain>
    </source>
</reference>
<dbReference type="InterPro" id="IPR000555">
    <property type="entry name" value="JAMM/MPN+_dom"/>
</dbReference>
<comment type="caution">
    <text evidence="7">The sequence shown here is derived from an EMBL/GenBank/DDBJ whole genome shotgun (WGS) entry which is preliminary data.</text>
</comment>
<evidence type="ECO:0000256" key="3">
    <source>
        <dbReference type="ARBA" id="ARBA00022801"/>
    </source>
</evidence>
<gene>
    <name evidence="7" type="ORF">OIN60_13195</name>
</gene>
<feature type="domain" description="JAB1/MPN/MOV34 metalloenzyme" evidence="6">
    <location>
        <begin position="7"/>
        <end position="132"/>
    </location>
</feature>
<evidence type="ECO:0000313" key="8">
    <source>
        <dbReference type="Proteomes" id="UP001241848"/>
    </source>
</evidence>
<dbReference type="SUPFAM" id="SSF102712">
    <property type="entry name" value="JAB1/MPN domain"/>
    <property type="match status" value="1"/>
</dbReference>
<dbReference type="Gene3D" id="3.40.140.10">
    <property type="entry name" value="Cytidine Deaminase, domain 2"/>
    <property type="match status" value="1"/>
</dbReference>
<name>A0ABT9FSM0_9BACL</name>
<keyword evidence="8" id="KW-1185">Reference proteome</keyword>
<dbReference type="CDD" id="cd08070">
    <property type="entry name" value="MPN_like"/>
    <property type="match status" value="1"/>
</dbReference>
<keyword evidence="5" id="KW-0482">Metalloprotease</keyword>
<keyword evidence="4" id="KW-0862">Zinc</keyword>
<dbReference type="SMART" id="SM00232">
    <property type="entry name" value="JAB_MPN"/>
    <property type="match status" value="1"/>
</dbReference>
<dbReference type="InterPro" id="IPR028090">
    <property type="entry name" value="JAB_dom_prok"/>
</dbReference>
<keyword evidence="3" id="KW-0378">Hydrolase</keyword>
<evidence type="ECO:0000256" key="5">
    <source>
        <dbReference type="ARBA" id="ARBA00023049"/>
    </source>
</evidence>
<evidence type="ECO:0000256" key="2">
    <source>
        <dbReference type="ARBA" id="ARBA00022723"/>
    </source>
</evidence>
<keyword evidence="1" id="KW-0645">Protease</keyword>
<evidence type="ECO:0000256" key="4">
    <source>
        <dbReference type="ARBA" id="ARBA00022833"/>
    </source>
</evidence>
<accession>A0ABT9FSM0</accession>
<dbReference type="InterPro" id="IPR051929">
    <property type="entry name" value="VirAsm_ModProt"/>
</dbReference>
<dbReference type="RefSeq" id="WP_305755307.1">
    <property type="nucleotide sequence ID" value="NZ_JAPCKK010000016.1"/>
</dbReference>
<evidence type="ECO:0000256" key="1">
    <source>
        <dbReference type="ARBA" id="ARBA00022670"/>
    </source>
</evidence>
<dbReference type="Proteomes" id="UP001241848">
    <property type="component" value="Unassembled WGS sequence"/>
</dbReference>
<sequence length="149" mass="16546">MTLVYSSVQMSSTLLERLEQYVLSCLPQEGCGALLGHTERGNVHITEFIPIPNISPDPYHHFEFDGPTWVRCVIQEQALIGIFHSHPSTAPVPSREDLQQLQLFGTGMIAYLITGARDSSQSYTEAYLVNPIATLPLLLTLKPVPLRVT</sequence>
<evidence type="ECO:0000313" key="7">
    <source>
        <dbReference type="EMBL" id="MDP4097727.1"/>
    </source>
</evidence>
<dbReference type="PANTHER" id="PTHR34858:SF1">
    <property type="entry name" value="CYSO-CYSTEINE PEPTIDASE"/>
    <property type="match status" value="1"/>
</dbReference>
<protein>
    <submittedName>
        <fullName evidence="7">M67 family metallopeptidase</fullName>
    </submittedName>
</protein>
<dbReference type="PANTHER" id="PTHR34858">
    <property type="entry name" value="CYSO-CYSTEINE PEPTIDASE"/>
    <property type="match status" value="1"/>
</dbReference>
<keyword evidence="2" id="KW-0479">Metal-binding</keyword>
<proteinExistence type="predicted"/>